<dbReference type="Proteomes" id="UP001215956">
    <property type="component" value="Unassembled WGS sequence"/>
</dbReference>
<evidence type="ECO:0000313" key="2">
    <source>
        <dbReference type="Proteomes" id="UP001215956"/>
    </source>
</evidence>
<dbReference type="RefSeq" id="WP_316968470.1">
    <property type="nucleotide sequence ID" value="NZ_JARFPL010000009.1"/>
</dbReference>
<proteinExistence type="predicted"/>
<evidence type="ECO:0000313" key="1">
    <source>
        <dbReference type="EMBL" id="MDF0592763.1"/>
    </source>
</evidence>
<keyword evidence="2" id="KW-1185">Reference proteome</keyword>
<dbReference type="EMBL" id="JARFPL010000009">
    <property type="protein sequence ID" value="MDF0592763.1"/>
    <property type="molecule type" value="Genomic_DNA"/>
</dbReference>
<comment type="caution">
    <text evidence="1">The sequence shown here is derived from an EMBL/GenBank/DDBJ whole genome shotgun (WGS) entry which is preliminary data.</text>
</comment>
<name>A0ABT5XDH5_9EURY</name>
<accession>A0ABT5XDH5</accession>
<organism evidence="1 2">
    <name type="scientific">Candidatus Methanocrinis alkalitolerans</name>
    <dbReference type="NCBI Taxonomy" id="3033395"/>
    <lineage>
        <taxon>Archaea</taxon>
        <taxon>Methanobacteriati</taxon>
        <taxon>Methanobacteriota</taxon>
        <taxon>Stenosarchaea group</taxon>
        <taxon>Methanomicrobia</taxon>
        <taxon>Methanotrichales</taxon>
        <taxon>Methanotrichaceae</taxon>
        <taxon>Methanocrinis</taxon>
    </lineage>
</organism>
<sequence length="189" mass="21231">MSKIPIEDFEKMSRDDQVHYLTENLRDLDDELVERGIEILIGAGETELAISLAKDSGRVDRAVKIAIEEGDFLWAALIARKAGRREDSERLYREGLDYYVSSEMYGRAVSAAEALGLPGDQIERLFEAGVNSERRNMDVGRVRYALDNLASSLESALAGRDDETAEGLREAMSEERLRAMRRSAGDQER</sequence>
<gene>
    <name evidence="1" type="ORF">P0O24_04110</name>
</gene>
<protein>
    <submittedName>
        <fullName evidence="1">Uncharacterized protein</fullName>
    </submittedName>
</protein>
<reference evidence="1 2" key="1">
    <citation type="submission" date="2023-03" db="EMBL/GenBank/DDBJ databases">
        <title>Whole genome sequencing of Methanotrichaceae archaeon M04Ac.</title>
        <authorList>
            <person name="Khomyakova M.A."/>
            <person name="Merkel A.Y."/>
            <person name="Slobodkin A.I."/>
        </authorList>
    </citation>
    <scope>NUCLEOTIDE SEQUENCE [LARGE SCALE GENOMIC DNA]</scope>
    <source>
        <strain evidence="1 2">M04Ac</strain>
    </source>
</reference>